<dbReference type="InterPro" id="IPR013783">
    <property type="entry name" value="Ig-like_fold"/>
</dbReference>
<dbReference type="SUPFAM" id="SSF110217">
    <property type="entry name" value="DNA-binding protein LAG-1 (CSL)"/>
    <property type="match status" value="1"/>
</dbReference>
<evidence type="ECO:0000313" key="10">
    <source>
        <dbReference type="WBParaSite" id="SPAL_0000186700.1"/>
    </source>
</evidence>
<keyword evidence="6" id="KW-0539">Nucleus</keyword>
<evidence type="ECO:0000256" key="6">
    <source>
        <dbReference type="ARBA" id="ARBA00023242"/>
    </source>
</evidence>
<evidence type="ECO:0000256" key="2">
    <source>
        <dbReference type="ARBA" id="ARBA00009704"/>
    </source>
</evidence>
<keyword evidence="3" id="KW-0805">Transcription regulation</keyword>
<name>A0A0N5B739_STREA</name>
<dbReference type="GO" id="GO:0000978">
    <property type="term" value="F:RNA polymerase II cis-regulatory region sequence-specific DNA binding"/>
    <property type="evidence" value="ECO:0007669"/>
    <property type="project" value="InterPro"/>
</dbReference>
<dbReference type="Pfam" id="PF09270">
    <property type="entry name" value="BTD"/>
    <property type="match status" value="1"/>
</dbReference>
<comment type="similarity">
    <text evidence="2">Belongs to the Su(H) family.</text>
</comment>
<comment type="subcellular location">
    <subcellularLocation>
        <location evidence="1">Nucleus</location>
    </subcellularLocation>
</comment>
<feature type="domain" description="RBP-J/Cbf11/Cbf12 DNA binding" evidence="7">
    <location>
        <begin position="183"/>
        <end position="339"/>
    </location>
</feature>
<dbReference type="InterPro" id="IPR038007">
    <property type="entry name" value="RBP-Jkappa_IPT"/>
</dbReference>
<proteinExistence type="inferred from homology"/>
<sequence length="622" mass="70698">MNHPNHCSGGIKRPKIDESYSEYNNLCSSELGRFMFTQNSGDRCQNENNIENIPTQNLIKHITSQQGLEFSNIINPLGLSSISSHEFKNENSNDHDSFLEALHDNDHNVSDATTLPHNESLNSTKHSLHESAIEENNKCFPQIYSLLKPTSSLLDIKNFPIPGGLTKETMMEYIKNRNEYDCRINIRSIVVGQKSYGEEKRFLCPPPIIELKNQAGWSKFRNSIDNFMHGKLLMFSDELQKGNFLTQLALQNDGSKIAGSAVLEKLDKVKQMSIEFDESNTLALLKNVYFSNVSQTLKSTKIIANLFFLYGIDLGTFETEKIRIISKPSKKKSNAVRNDTRHLFIESGYKIALFTRMRSQLVHTKYVHVKNGSFVSSPIQWSCLEIFIIDEDKTDLNKDGNCGNFFAKDGNLCFGNIVKIFNDEEGIGLPPLRIMKPDKQYIDIQEHLNIVNMNEPVCQLQKICLQDYHNPTKFISLINDTLTFCDAVIDEKDRNKLQVTDSCILQIVSAKENEYTFYHSSGIGPFPLTPVPVVKGVTETGSDSEYRIELYGSNFAPNQTVWIGSEKLETVMKTSVNMAAVPTREQLEMFREQKMNGDKDLTIYIVREDGIVYPTDKPLTRL</sequence>
<evidence type="ECO:0000313" key="9">
    <source>
        <dbReference type="Proteomes" id="UP000046392"/>
    </source>
</evidence>
<evidence type="ECO:0000256" key="5">
    <source>
        <dbReference type="ARBA" id="ARBA00023163"/>
    </source>
</evidence>
<feature type="domain" description="Beta-trefoil DNA-binding" evidence="8">
    <location>
        <begin position="343"/>
        <end position="505"/>
    </location>
</feature>
<dbReference type="InterPro" id="IPR014756">
    <property type="entry name" value="Ig_E-set"/>
</dbReference>
<organism evidence="9 10">
    <name type="scientific">Strongyloides papillosus</name>
    <name type="common">Intestinal threadworm</name>
    <dbReference type="NCBI Taxonomy" id="174720"/>
    <lineage>
        <taxon>Eukaryota</taxon>
        <taxon>Metazoa</taxon>
        <taxon>Ecdysozoa</taxon>
        <taxon>Nematoda</taxon>
        <taxon>Chromadorea</taxon>
        <taxon>Rhabditida</taxon>
        <taxon>Tylenchina</taxon>
        <taxon>Panagrolaimomorpha</taxon>
        <taxon>Strongyloidoidea</taxon>
        <taxon>Strongyloididae</taxon>
        <taxon>Strongyloides</taxon>
    </lineage>
</organism>
<dbReference type="STRING" id="174720.A0A0N5B739"/>
<dbReference type="InterPro" id="IPR015350">
    <property type="entry name" value="Beta-trefoil_DNA-bd_dom"/>
</dbReference>
<evidence type="ECO:0000256" key="3">
    <source>
        <dbReference type="ARBA" id="ARBA00023015"/>
    </source>
</evidence>
<dbReference type="PANTHER" id="PTHR10665">
    <property type="entry name" value="RECOMBINING BINDING PROTEIN SUPPRESSOR OF HAIRLESS"/>
    <property type="match status" value="1"/>
</dbReference>
<keyword evidence="9" id="KW-1185">Reference proteome</keyword>
<evidence type="ECO:0000256" key="4">
    <source>
        <dbReference type="ARBA" id="ARBA00023125"/>
    </source>
</evidence>
<keyword evidence="4" id="KW-0238">DNA-binding</keyword>
<dbReference type="InterPro" id="IPR008967">
    <property type="entry name" value="p53-like_TF_DNA-bd_sf"/>
</dbReference>
<dbReference type="Proteomes" id="UP000046392">
    <property type="component" value="Unplaced"/>
</dbReference>
<dbReference type="Gene3D" id="2.80.10.50">
    <property type="match status" value="1"/>
</dbReference>
<keyword evidence="5" id="KW-0804">Transcription</keyword>
<evidence type="ECO:0000259" key="7">
    <source>
        <dbReference type="SMART" id="SM01267"/>
    </source>
</evidence>
<evidence type="ECO:0000259" key="8">
    <source>
        <dbReference type="SMART" id="SM01268"/>
    </source>
</evidence>
<dbReference type="GO" id="GO:0001228">
    <property type="term" value="F:DNA-binding transcription activator activity, RNA polymerase II-specific"/>
    <property type="evidence" value="ECO:0007669"/>
    <property type="project" value="InterPro"/>
</dbReference>
<dbReference type="InterPro" id="IPR040159">
    <property type="entry name" value="CLS_fam"/>
</dbReference>
<dbReference type="Gene3D" id="2.60.40.10">
    <property type="entry name" value="Immunoglobulins"/>
    <property type="match status" value="1"/>
</dbReference>
<dbReference type="SMART" id="SM01267">
    <property type="entry name" value="LAG1_DNAbind"/>
    <property type="match status" value="1"/>
</dbReference>
<protein>
    <submittedName>
        <fullName evidence="10">AAA domain-containing protein</fullName>
    </submittedName>
</protein>
<reference evidence="10" key="1">
    <citation type="submission" date="2017-02" db="UniProtKB">
        <authorList>
            <consortium name="WormBaseParasite"/>
        </authorList>
    </citation>
    <scope>IDENTIFICATION</scope>
</reference>
<accession>A0A0N5B739</accession>
<dbReference type="Pfam" id="PF09271">
    <property type="entry name" value="LAG1-DNAbind"/>
    <property type="match status" value="1"/>
</dbReference>
<dbReference type="InterPro" id="IPR037095">
    <property type="entry name" value="RBP-J/Cbf11_DNA-bd_sf"/>
</dbReference>
<dbReference type="WBParaSite" id="SPAL_0000186700.1">
    <property type="protein sequence ID" value="SPAL_0000186700.1"/>
    <property type="gene ID" value="SPAL_0000186700"/>
</dbReference>
<dbReference type="GO" id="GO:0005634">
    <property type="term" value="C:nucleus"/>
    <property type="evidence" value="ECO:0007669"/>
    <property type="project" value="UniProtKB-SubCell"/>
</dbReference>
<dbReference type="SUPFAM" id="SSF49417">
    <property type="entry name" value="p53-like transcription factors"/>
    <property type="match status" value="1"/>
</dbReference>
<dbReference type="Gene3D" id="2.60.40.1450">
    <property type="entry name" value="LAG1, DNA binding domain"/>
    <property type="match status" value="1"/>
</dbReference>
<evidence type="ECO:0000256" key="1">
    <source>
        <dbReference type="ARBA" id="ARBA00004123"/>
    </source>
</evidence>
<dbReference type="InterPro" id="IPR015351">
    <property type="entry name" value="RBP-J/Cbf11/Cbf12_DNA-bd"/>
</dbReference>
<dbReference type="SMART" id="SM01268">
    <property type="entry name" value="BTD"/>
    <property type="match status" value="1"/>
</dbReference>
<dbReference type="Pfam" id="PF20144">
    <property type="entry name" value="TIG_SUH"/>
    <property type="match status" value="1"/>
</dbReference>
<dbReference type="AlphaFoldDB" id="A0A0N5B739"/>
<dbReference type="InterPro" id="IPR036358">
    <property type="entry name" value="BTD_sf"/>
</dbReference>
<dbReference type="SUPFAM" id="SSF81296">
    <property type="entry name" value="E set domains"/>
    <property type="match status" value="1"/>
</dbReference>